<dbReference type="InterPro" id="IPR013424">
    <property type="entry name" value="Ice-binding_C"/>
</dbReference>
<dbReference type="InterPro" id="IPR008965">
    <property type="entry name" value="CBM2/CBM3_carb-bd_dom_sf"/>
</dbReference>
<protein>
    <recommendedName>
        <fullName evidence="1">Ice-binding protein C-terminal domain-containing protein</fullName>
    </recommendedName>
</protein>
<organism evidence="2 3">
    <name type="scientific">Candidatus Thiodictyon syntrophicum</name>
    <dbReference type="NCBI Taxonomy" id="1166950"/>
    <lineage>
        <taxon>Bacteria</taxon>
        <taxon>Pseudomonadati</taxon>
        <taxon>Pseudomonadota</taxon>
        <taxon>Gammaproteobacteria</taxon>
        <taxon>Chromatiales</taxon>
        <taxon>Chromatiaceae</taxon>
        <taxon>Thiodictyon</taxon>
    </lineage>
</organism>
<gene>
    <name evidence="2" type="ORF">THSYN_08330</name>
</gene>
<evidence type="ECO:0000313" key="2">
    <source>
        <dbReference type="EMBL" id="AUB80953.1"/>
    </source>
</evidence>
<sequence length="255" mass="26368">MNRSPFFFLVGTAGLALSLIYTAPVGAVPTFTVTPSFTGPLLAGATFTVDVTLSGLGSEVGVNDFVSAYDLLLGYDSSFLSANSVTFGAALGTGALDPPDDTDGEYFVTGQQTDYVVPASYNGPHGADLAVDFGQSSVLCGFVGDTCPLAPSGSTTYLMALQPSGVVLATFSFTVNDPQQRGITWLTLIDNTMIPDSDEQFFDVKGNDRESPTGIAIGLANGQVEVPEPGTLALLLGAGLFGGGRKALRRRRASA</sequence>
<evidence type="ECO:0000259" key="1">
    <source>
        <dbReference type="Pfam" id="PF07589"/>
    </source>
</evidence>
<dbReference type="KEGG" id="tsy:THSYN_08330"/>
<dbReference type="EMBL" id="CP020370">
    <property type="protein sequence ID" value="AUB80953.1"/>
    <property type="molecule type" value="Genomic_DNA"/>
</dbReference>
<dbReference type="RefSeq" id="WP_100918733.1">
    <property type="nucleotide sequence ID" value="NZ_CP020370.1"/>
</dbReference>
<dbReference type="Pfam" id="PF07589">
    <property type="entry name" value="PEP-CTERM"/>
    <property type="match status" value="1"/>
</dbReference>
<feature type="domain" description="Ice-binding protein C-terminal" evidence="1">
    <location>
        <begin position="226"/>
        <end position="250"/>
    </location>
</feature>
<evidence type="ECO:0000313" key="3">
    <source>
        <dbReference type="Proteomes" id="UP000232638"/>
    </source>
</evidence>
<keyword evidence="3" id="KW-1185">Reference proteome</keyword>
<accession>A0A2K8U5U8</accession>
<dbReference type="AlphaFoldDB" id="A0A2K8U5U8"/>
<reference evidence="2 3" key="1">
    <citation type="submission" date="2017-03" db="EMBL/GenBank/DDBJ databases">
        <title>Complete genome sequence of Candidatus 'Thiodictyon syntrophicum' sp. nov. strain Cad16T, a photolithoautotroph purple sulfur bacterium isolated from an alpine meromictic lake.</title>
        <authorList>
            <person name="Luedin S.M."/>
            <person name="Pothier J.F."/>
            <person name="Danza F."/>
            <person name="Storelli N."/>
            <person name="Wittwer M."/>
            <person name="Tonolla M."/>
        </authorList>
    </citation>
    <scope>NUCLEOTIDE SEQUENCE [LARGE SCALE GENOMIC DNA]</scope>
    <source>
        <strain evidence="2 3">Cad16T</strain>
    </source>
</reference>
<name>A0A2K8U5U8_9GAMM</name>
<dbReference type="Proteomes" id="UP000232638">
    <property type="component" value="Chromosome"/>
</dbReference>
<proteinExistence type="predicted"/>
<dbReference type="GO" id="GO:0030246">
    <property type="term" value="F:carbohydrate binding"/>
    <property type="evidence" value="ECO:0007669"/>
    <property type="project" value="InterPro"/>
</dbReference>
<dbReference type="Gene3D" id="2.60.40.680">
    <property type="match status" value="1"/>
</dbReference>
<dbReference type="SUPFAM" id="SSF49384">
    <property type="entry name" value="Carbohydrate-binding domain"/>
    <property type="match status" value="1"/>
</dbReference>